<dbReference type="Pfam" id="PF11818">
    <property type="entry name" value="DUF3340"/>
    <property type="match status" value="1"/>
</dbReference>
<dbReference type="PANTHER" id="PTHR32060">
    <property type="entry name" value="TAIL-SPECIFIC PROTEASE"/>
    <property type="match status" value="1"/>
</dbReference>
<dbReference type="InterPro" id="IPR029045">
    <property type="entry name" value="ClpP/crotonase-like_dom_sf"/>
</dbReference>
<keyword evidence="4" id="KW-0720">Serine protease</keyword>
<proteinExistence type="inferred from homology"/>
<dbReference type="Pfam" id="PF00595">
    <property type="entry name" value="PDZ"/>
    <property type="match status" value="1"/>
</dbReference>
<dbReference type="PROSITE" id="PS50106">
    <property type="entry name" value="PDZ"/>
    <property type="match status" value="1"/>
</dbReference>
<dbReference type="Gene3D" id="2.30.42.10">
    <property type="match status" value="1"/>
</dbReference>
<dbReference type="InterPro" id="IPR005151">
    <property type="entry name" value="Tail-specific_protease"/>
</dbReference>
<organism evidence="6">
    <name type="scientific">mine drainage metagenome</name>
    <dbReference type="NCBI Taxonomy" id="410659"/>
    <lineage>
        <taxon>unclassified sequences</taxon>
        <taxon>metagenomes</taxon>
        <taxon>ecological metagenomes</taxon>
    </lineage>
</organism>
<dbReference type="FunFam" id="3.90.226.10:FF:000090">
    <property type="entry name" value="Tail-specific protease"/>
    <property type="match status" value="1"/>
</dbReference>
<dbReference type="CDD" id="cd07560">
    <property type="entry name" value="Peptidase_S41_CPP"/>
    <property type="match status" value="1"/>
</dbReference>
<keyword evidence="3 6" id="KW-0378">Hydrolase</keyword>
<comment type="similarity">
    <text evidence="1">Belongs to the peptidase S41A family.</text>
</comment>
<evidence type="ECO:0000313" key="6">
    <source>
        <dbReference type="EMBL" id="OIR01167.1"/>
    </source>
</evidence>
<dbReference type="GO" id="GO:0004252">
    <property type="term" value="F:serine-type endopeptidase activity"/>
    <property type="evidence" value="ECO:0007669"/>
    <property type="project" value="UniProtKB-EC"/>
</dbReference>
<evidence type="ECO:0000256" key="1">
    <source>
        <dbReference type="ARBA" id="ARBA00009179"/>
    </source>
</evidence>
<dbReference type="InterPro" id="IPR036034">
    <property type="entry name" value="PDZ_sf"/>
</dbReference>
<dbReference type="EMBL" id="MLJW01000087">
    <property type="protein sequence ID" value="OIR01167.1"/>
    <property type="molecule type" value="Genomic_DNA"/>
</dbReference>
<reference evidence="6" key="1">
    <citation type="submission" date="2016-10" db="EMBL/GenBank/DDBJ databases">
        <title>Sequence of Gallionella enrichment culture.</title>
        <authorList>
            <person name="Poehlein A."/>
            <person name="Muehling M."/>
            <person name="Daniel R."/>
        </authorList>
    </citation>
    <scope>NUCLEOTIDE SEQUENCE</scope>
</reference>
<dbReference type="InterPro" id="IPR040573">
    <property type="entry name" value="TSP_N"/>
</dbReference>
<dbReference type="SMART" id="SM00245">
    <property type="entry name" value="TSPc"/>
    <property type="match status" value="1"/>
</dbReference>
<dbReference type="GO" id="GO:0007165">
    <property type="term" value="P:signal transduction"/>
    <property type="evidence" value="ECO:0007669"/>
    <property type="project" value="TreeGrafter"/>
</dbReference>
<protein>
    <submittedName>
        <fullName evidence="6">Tail-specific protease</fullName>
        <ecNumber evidence="6">3.4.21.102</ecNumber>
    </submittedName>
</protein>
<gene>
    <name evidence="6" type="primary">prc_3</name>
    <name evidence="6" type="ORF">GALL_168010</name>
</gene>
<evidence type="ECO:0000256" key="2">
    <source>
        <dbReference type="ARBA" id="ARBA00022670"/>
    </source>
</evidence>
<dbReference type="CDD" id="cd06782">
    <property type="entry name" value="cpPDZ_CPP-like"/>
    <property type="match status" value="1"/>
</dbReference>
<dbReference type="SUPFAM" id="SSF52096">
    <property type="entry name" value="ClpP/crotonase"/>
    <property type="match status" value="1"/>
</dbReference>
<evidence type="ECO:0000259" key="5">
    <source>
        <dbReference type="PROSITE" id="PS50106"/>
    </source>
</evidence>
<feature type="domain" description="PDZ" evidence="5">
    <location>
        <begin position="255"/>
        <end position="329"/>
    </location>
</feature>
<keyword evidence="2 6" id="KW-0645">Protease</keyword>
<name>A0A1J5RZ08_9ZZZZ</name>
<comment type="caution">
    <text evidence="6">The sequence shown here is derived from an EMBL/GenBank/DDBJ whole genome shotgun (WGS) entry which is preliminary data.</text>
</comment>
<dbReference type="SUPFAM" id="SSF50156">
    <property type="entry name" value="PDZ domain-like"/>
    <property type="match status" value="1"/>
</dbReference>
<dbReference type="InterPro" id="IPR001478">
    <property type="entry name" value="PDZ"/>
</dbReference>
<accession>A0A1J5RZ08</accession>
<dbReference type="PANTHER" id="PTHR32060:SF22">
    <property type="entry name" value="CARBOXYL-TERMINAL-PROCESSING PEPTIDASE 3, CHLOROPLASTIC"/>
    <property type="match status" value="1"/>
</dbReference>
<dbReference type="GO" id="GO:0030288">
    <property type="term" value="C:outer membrane-bounded periplasmic space"/>
    <property type="evidence" value="ECO:0007669"/>
    <property type="project" value="TreeGrafter"/>
</dbReference>
<dbReference type="NCBIfam" id="TIGR00225">
    <property type="entry name" value="prc"/>
    <property type="match status" value="1"/>
</dbReference>
<evidence type="ECO:0000256" key="4">
    <source>
        <dbReference type="ARBA" id="ARBA00022825"/>
    </source>
</evidence>
<dbReference type="Pfam" id="PF03572">
    <property type="entry name" value="Peptidase_S41"/>
    <property type="match status" value="1"/>
</dbReference>
<dbReference type="SMART" id="SM00228">
    <property type="entry name" value="PDZ"/>
    <property type="match status" value="1"/>
</dbReference>
<dbReference type="InterPro" id="IPR020992">
    <property type="entry name" value="Tail_Prtase_C"/>
</dbReference>
<dbReference type="Gene3D" id="3.90.226.10">
    <property type="entry name" value="2-enoyl-CoA Hydratase, Chain A, domain 1"/>
    <property type="match status" value="1"/>
</dbReference>
<dbReference type="InterPro" id="IPR004447">
    <property type="entry name" value="Peptidase_S41A"/>
</dbReference>
<sequence>MQKFIQFMKSTKGLLLSAVILFAVLFFAFTKNNGHENKYVNQKQKLLTTIGSLLEEQHYSPKNINDAFSKQVFKKYLEDLDADKTLFLQSDISSLKKYETTIDDEIHGADIKFEPAVKQVYDKRITDAMVLYKEILSKPFDFSTDESIVLDADKLTYPANENEWKDRWRKKLKYYVLERYSDLLEQKEKNKLDTSVNKPDAQLEKEAREKILKIVDRTYTRYKATNTEDEMFNKFVNTITNLMDPHTDYFPPVEKREFDERMSGRFYGIGALLSGADGVVKIASISPGGAAWKSGELMANDIILKVGQGNAAPVDIAGYDVEDAVKLIRGNKGTEVRLTVKKQDGSIKTISIMRDEIVLDEVFARSAVVKNGNEKIGYIFLPDFYADFDRPNGARCSDDVAKEIEKLKAEDVKGIVLDLRMNGGGSLYEVVQMVGLFVGQGPVVQVRDRNGKSTVLSDNNHSAIYDGPLVVMVNEGSASASEIFAAAIQDYKRGIIVGSTSTYGKGTVQKNVPVGRSLDIFSGRTEFGALKLTFQKFYRINGGSTQLKGVTPDIVLPDYYDFMKIREKDNPDALPWDEIAKSTYQSWQNGSVNYNNIIKKENDEIKTNWNFKLIKDNTQWLSKNMDSPVDLNIEKYKKQQKLLQSTNTQIGKLSKLEKEMDVEVTTLDKPKFYNNPDKGKGERYQRWLKDLKTDLYINESVKIVGEMLANNTSNTVSN</sequence>
<dbReference type="GO" id="GO:0006508">
    <property type="term" value="P:proteolysis"/>
    <property type="evidence" value="ECO:0007669"/>
    <property type="project" value="UniProtKB-KW"/>
</dbReference>
<evidence type="ECO:0000256" key="3">
    <source>
        <dbReference type="ARBA" id="ARBA00022801"/>
    </source>
</evidence>
<dbReference type="Pfam" id="PF17804">
    <property type="entry name" value="TSP_NTD"/>
    <property type="match status" value="1"/>
</dbReference>
<dbReference type="EC" id="3.4.21.102" evidence="6"/>
<dbReference type="AlphaFoldDB" id="A0A1J5RZ08"/>